<evidence type="ECO:0000313" key="2">
    <source>
        <dbReference type="EMBL" id="CRZ11576.1"/>
    </source>
</evidence>
<proteinExistence type="predicted"/>
<dbReference type="EMBL" id="HACM01011134">
    <property type="protein sequence ID" value="CRZ11576.1"/>
    <property type="molecule type" value="Transcribed_RNA"/>
</dbReference>
<evidence type="ECO:0000256" key="1">
    <source>
        <dbReference type="SAM" id="Phobius"/>
    </source>
</evidence>
<reference evidence="2" key="1">
    <citation type="submission" date="2015-04" db="EMBL/GenBank/DDBJ databases">
        <title>The genome sequence of the plant pathogenic Rhizarian Plasmodiophora brassicae reveals insights in its biotrophic life cycle and the origin of chitin synthesis.</title>
        <authorList>
            <person name="Schwelm A."/>
            <person name="Fogelqvist J."/>
            <person name="Knaust A."/>
            <person name="Julke S."/>
            <person name="Lilja T."/>
            <person name="Dhandapani V."/>
            <person name="Bonilla-Rosso G."/>
            <person name="Karlsson M."/>
            <person name="Shevchenko A."/>
            <person name="Choi S.R."/>
            <person name="Kim H.G."/>
            <person name="Park J.Y."/>
            <person name="Lim Y.P."/>
            <person name="Ludwig-Muller J."/>
            <person name="Dixelius C."/>
        </authorList>
    </citation>
    <scope>NUCLEOTIDE SEQUENCE</scope>
    <source>
        <tissue evidence="2">Potato root galls</tissue>
    </source>
</reference>
<keyword evidence="1" id="KW-0472">Membrane</keyword>
<protein>
    <submittedName>
        <fullName evidence="2">Uncharacterized protein</fullName>
    </submittedName>
</protein>
<accession>A0A0H5RCU3</accession>
<keyword evidence="1" id="KW-0812">Transmembrane</keyword>
<dbReference type="AlphaFoldDB" id="A0A0H5RCU3"/>
<name>A0A0H5RCU3_9EUKA</name>
<sequence>MTTRRHQQLGSDVQHDLPQSPKVLIKRVIKTHTPKTPREGLPKSSALTARKFGECENSGGRDENSGVDGVVKERVEDVSSSRTVPKSPPFRIDVYTRLLFSIIIAALSMVILSIYLSVKHLSVVESVIQELYLKSEAATNQITNWLSET</sequence>
<feature type="transmembrane region" description="Helical" evidence="1">
    <location>
        <begin position="98"/>
        <end position="118"/>
    </location>
</feature>
<organism evidence="2">
    <name type="scientific">Spongospora subterranea</name>
    <dbReference type="NCBI Taxonomy" id="70186"/>
    <lineage>
        <taxon>Eukaryota</taxon>
        <taxon>Sar</taxon>
        <taxon>Rhizaria</taxon>
        <taxon>Endomyxa</taxon>
        <taxon>Phytomyxea</taxon>
        <taxon>Plasmodiophorida</taxon>
        <taxon>Plasmodiophoridae</taxon>
        <taxon>Spongospora</taxon>
    </lineage>
</organism>
<keyword evidence="1" id="KW-1133">Transmembrane helix</keyword>